<reference evidence="3" key="2">
    <citation type="journal article" date="2021" name="Microbiome">
        <title>Successional dynamics and alternative stable states in a saline activated sludge microbial community over 9 years.</title>
        <authorList>
            <person name="Wang Y."/>
            <person name="Ye J."/>
            <person name="Ju F."/>
            <person name="Liu L."/>
            <person name="Boyd J.A."/>
            <person name="Deng Y."/>
            <person name="Parks D.H."/>
            <person name="Jiang X."/>
            <person name="Yin X."/>
            <person name="Woodcroft B.J."/>
            <person name="Tyson G.W."/>
            <person name="Hugenholtz P."/>
            <person name="Polz M.F."/>
            <person name="Zhang T."/>
        </authorList>
    </citation>
    <scope>NUCLEOTIDE SEQUENCE</scope>
    <source>
        <strain evidence="3">HKST-UBA09</strain>
    </source>
</reference>
<gene>
    <name evidence="3" type="ORF">KC669_00540</name>
</gene>
<accession>A0A955RLM1</accession>
<keyword evidence="2" id="KW-0812">Transmembrane</keyword>
<organism evidence="3 4">
    <name type="scientific">Candidatus Dojkabacteria bacterium</name>
    <dbReference type="NCBI Taxonomy" id="2099670"/>
    <lineage>
        <taxon>Bacteria</taxon>
        <taxon>Candidatus Dojkabacteria</taxon>
    </lineage>
</organism>
<keyword evidence="2" id="KW-0472">Membrane</keyword>
<evidence type="ECO:0000313" key="4">
    <source>
        <dbReference type="Proteomes" id="UP000714915"/>
    </source>
</evidence>
<name>A0A955RLM1_9BACT</name>
<dbReference type="AlphaFoldDB" id="A0A955RLM1"/>
<feature type="transmembrane region" description="Helical" evidence="2">
    <location>
        <begin position="6"/>
        <end position="27"/>
    </location>
</feature>
<reference evidence="3" key="1">
    <citation type="submission" date="2020-04" db="EMBL/GenBank/DDBJ databases">
        <authorList>
            <person name="Zhang T."/>
        </authorList>
    </citation>
    <scope>NUCLEOTIDE SEQUENCE</scope>
    <source>
        <strain evidence="3">HKST-UBA09</strain>
    </source>
</reference>
<protein>
    <recommendedName>
        <fullName evidence="5">DUF948 domain-containing protein</fullName>
    </recommendedName>
</protein>
<evidence type="ECO:0000256" key="2">
    <source>
        <dbReference type="SAM" id="Phobius"/>
    </source>
</evidence>
<dbReference type="EMBL" id="JAGQLF010000004">
    <property type="protein sequence ID" value="MCA9386502.1"/>
    <property type="molecule type" value="Genomic_DNA"/>
</dbReference>
<proteinExistence type="predicted"/>
<dbReference type="Proteomes" id="UP000714915">
    <property type="component" value="Unassembled WGS sequence"/>
</dbReference>
<evidence type="ECO:0008006" key="5">
    <source>
        <dbReference type="Google" id="ProtNLM"/>
    </source>
</evidence>
<feature type="compositionally biased region" description="Basic residues" evidence="1">
    <location>
        <begin position="94"/>
        <end position="103"/>
    </location>
</feature>
<comment type="caution">
    <text evidence="3">The sequence shown here is derived from an EMBL/GenBank/DDBJ whole genome shotgun (WGS) entry which is preliminary data.</text>
</comment>
<feature type="region of interest" description="Disordered" evidence="1">
    <location>
        <begin position="94"/>
        <end position="113"/>
    </location>
</feature>
<evidence type="ECO:0000256" key="1">
    <source>
        <dbReference type="SAM" id="MobiDB-lite"/>
    </source>
</evidence>
<keyword evidence="2" id="KW-1133">Transmembrane helix</keyword>
<evidence type="ECO:0000313" key="3">
    <source>
        <dbReference type="EMBL" id="MCA9386502.1"/>
    </source>
</evidence>
<sequence>MDQELILNTILILSISISILILTYFLVRLLISLKKLVDESTKVVKDTSEITDTVAAGVRSVKAGFEVNSIAMSALRVISQAGILSYIKDLMSSRKKKKNKKKSKTAENLEESL</sequence>